<dbReference type="EMBL" id="AAXG02000032">
    <property type="protein sequence ID" value="EDM98515.1"/>
    <property type="molecule type" value="Genomic_DNA"/>
</dbReference>
<name>A6NYL6_9FIRM</name>
<gene>
    <name evidence="1" type="ORF">BACCAP_03317</name>
</gene>
<reference evidence="1 2" key="1">
    <citation type="submission" date="2007-04" db="EMBL/GenBank/DDBJ databases">
        <authorList>
            <person name="Fulton L."/>
            <person name="Clifton S."/>
            <person name="Fulton B."/>
            <person name="Xu J."/>
            <person name="Minx P."/>
            <person name="Pepin K.H."/>
            <person name="Johnson M."/>
            <person name="Thiruvilangam P."/>
            <person name="Bhonagiri V."/>
            <person name="Nash W.E."/>
            <person name="Mardis E.R."/>
            <person name="Wilson R.K."/>
        </authorList>
    </citation>
    <scope>NUCLEOTIDE SEQUENCE [LARGE SCALE GENOMIC DNA]</scope>
    <source>
        <strain evidence="1 2">ATCC 29799</strain>
    </source>
</reference>
<reference evidence="1 2" key="2">
    <citation type="submission" date="2007-06" db="EMBL/GenBank/DDBJ databases">
        <title>Draft genome sequence of Pseudoflavonifractor capillosus ATCC 29799.</title>
        <authorList>
            <person name="Sudarsanam P."/>
            <person name="Ley R."/>
            <person name="Guruge J."/>
            <person name="Turnbaugh P.J."/>
            <person name="Mahowald M."/>
            <person name="Liep D."/>
            <person name="Gordon J."/>
        </authorList>
    </citation>
    <scope>NUCLEOTIDE SEQUENCE [LARGE SCALE GENOMIC DNA]</scope>
    <source>
        <strain evidence="1 2">ATCC 29799</strain>
    </source>
</reference>
<accession>A6NYL6</accession>
<protein>
    <submittedName>
        <fullName evidence="1">Uncharacterized protein</fullName>
    </submittedName>
</protein>
<organism evidence="1 2">
    <name type="scientific">Pseudoflavonifractor capillosus ATCC 29799</name>
    <dbReference type="NCBI Taxonomy" id="411467"/>
    <lineage>
        <taxon>Bacteria</taxon>
        <taxon>Bacillati</taxon>
        <taxon>Bacillota</taxon>
        <taxon>Clostridia</taxon>
        <taxon>Eubacteriales</taxon>
        <taxon>Oscillospiraceae</taxon>
        <taxon>Pseudoflavonifractor</taxon>
    </lineage>
</organism>
<dbReference type="AlphaFoldDB" id="A6NYL6"/>
<evidence type="ECO:0000313" key="2">
    <source>
        <dbReference type="Proteomes" id="UP000003639"/>
    </source>
</evidence>
<proteinExistence type="predicted"/>
<keyword evidence="2" id="KW-1185">Reference proteome</keyword>
<dbReference type="Proteomes" id="UP000003639">
    <property type="component" value="Unassembled WGS sequence"/>
</dbReference>
<dbReference type="STRING" id="411467.BACCAP_03317"/>
<sequence>MRTRCGTRDCGFFISQKERFYTSFTPVGSTNDAILHLILHQFIKSLLNEIAPTAVELWAQFFAFLRIFIQLSSRNRYVLN</sequence>
<evidence type="ECO:0000313" key="1">
    <source>
        <dbReference type="EMBL" id="EDM98515.1"/>
    </source>
</evidence>
<comment type="caution">
    <text evidence="1">The sequence shown here is derived from an EMBL/GenBank/DDBJ whole genome shotgun (WGS) entry which is preliminary data.</text>
</comment>